<comment type="caution">
    <text evidence="1">The sequence shown here is derived from an EMBL/GenBank/DDBJ whole genome shotgun (WGS) entry which is preliminary data.</text>
</comment>
<sequence>MFDELDTVVLATDIKKYGLKQGDIGTVVHTYSDKKAVKAEFLTAEGETVAVLTLKPNDIRPIAKDEILHVRGFTSFALN</sequence>
<dbReference type="Proteomes" id="UP000177069">
    <property type="component" value="Unassembled WGS sequence"/>
</dbReference>
<dbReference type="Pfam" id="PF16277">
    <property type="entry name" value="DUF4926"/>
    <property type="match status" value="1"/>
</dbReference>
<dbReference type="InterPro" id="IPR032568">
    <property type="entry name" value="DUF4926"/>
</dbReference>
<organism evidence="1 2">
    <name type="scientific">Candidatus Curtissbacteria bacterium RIFCSPHIGHO2_01_FULL_41_13</name>
    <dbReference type="NCBI Taxonomy" id="1797745"/>
    <lineage>
        <taxon>Bacteria</taxon>
        <taxon>Candidatus Curtissiibacteriota</taxon>
    </lineage>
</organism>
<name>A0A1F5FY26_9BACT</name>
<proteinExistence type="predicted"/>
<evidence type="ECO:0000313" key="2">
    <source>
        <dbReference type="Proteomes" id="UP000177069"/>
    </source>
</evidence>
<dbReference type="AlphaFoldDB" id="A0A1F5FY26"/>
<gene>
    <name evidence="1" type="ORF">A2696_02030</name>
</gene>
<reference evidence="1 2" key="1">
    <citation type="journal article" date="2016" name="Nat. Commun.">
        <title>Thousands of microbial genomes shed light on interconnected biogeochemical processes in an aquifer system.</title>
        <authorList>
            <person name="Anantharaman K."/>
            <person name="Brown C.T."/>
            <person name="Hug L.A."/>
            <person name="Sharon I."/>
            <person name="Castelle C.J."/>
            <person name="Probst A.J."/>
            <person name="Thomas B.C."/>
            <person name="Singh A."/>
            <person name="Wilkins M.J."/>
            <person name="Karaoz U."/>
            <person name="Brodie E.L."/>
            <person name="Williams K.H."/>
            <person name="Hubbard S.S."/>
            <person name="Banfield J.F."/>
        </authorList>
    </citation>
    <scope>NUCLEOTIDE SEQUENCE [LARGE SCALE GENOMIC DNA]</scope>
</reference>
<evidence type="ECO:0000313" key="1">
    <source>
        <dbReference type="EMBL" id="OGD84509.1"/>
    </source>
</evidence>
<dbReference type="EMBL" id="MFBA01000058">
    <property type="protein sequence ID" value="OGD84509.1"/>
    <property type="molecule type" value="Genomic_DNA"/>
</dbReference>
<protein>
    <submittedName>
        <fullName evidence="1">DUF4926 domain-containing protein</fullName>
    </submittedName>
</protein>
<accession>A0A1F5FY26</accession>